<comment type="subcellular location">
    <subcellularLocation>
        <location evidence="1 6">Cell membrane</location>
        <topology evidence="1 6">Multi-pass membrane protein</topology>
    </subcellularLocation>
</comment>
<keyword evidence="9" id="KW-1185">Reference proteome</keyword>
<gene>
    <name evidence="8" type="ORF">Bealeia1_00938</name>
</gene>
<evidence type="ECO:0000313" key="9">
    <source>
        <dbReference type="Proteomes" id="UP001330434"/>
    </source>
</evidence>
<keyword evidence="3 6" id="KW-0812">Transmembrane</keyword>
<accession>A0ABZ2C3X0</accession>
<feature type="transmembrane region" description="Helical" evidence="6">
    <location>
        <begin position="20"/>
        <end position="42"/>
    </location>
</feature>
<evidence type="ECO:0000256" key="5">
    <source>
        <dbReference type="ARBA" id="ARBA00023136"/>
    </source>
</evidence>
<dbReference type="EMBL" id="CP133270">
    <property type="protein sequence ID" value="WVX66753.1"/>
    <property type="molecule type" value="Genomic_DNA"/>
</dbReference>
<comment type="similarity">
    <text evidence="6">Belongs to the TVP38/TMEM64 family.</text>
</comment>
<feature type="transmembrane region" description="Helical" evidence="6">
    <location>
        <begin position="93"/>
        <end position="119"/>
    </location>
</feature>
<evidence type="ECO:0000256" key="1">
    <source>
        <dbReference type="ARBA" id="ARBA00004651"/>
    </source>
</evidence>
<dbReference type="Proteomes" id="UP001330434">
    <property type="component" value="Chromosome"/>
</dbReference>
<evidence type="ECO:0000256" key="3">
    <source>
        <dbReference type="ARBA" id="ARBA00022692"/>
    </source>
</evidence>
<feature type="transmembrane region" description="Helical" evidence="6">
    <location>
        <begin position="216"/>
        <end position="233"/>
    </location>
</feature>
<proteinExistence type="inferred from homology"/>
<keyword evidence="4 6" id="KW-1133">Transmembrane helix</keyword>
<dbReference type="Pfam" id="PF09335">
    <property type="entry name" value="VTT_dom"/>
    <property type="match status" value="1"/>
</dbReference>
<reference evidence="8 9" key="1">
    <citation type="journal article" date="2024" name="Environ. Microbiol.">
        <title>Novel evolutionary insights on the interactions of the Holosporales (Alphaproteobacteria) with eukaryotic hosts from comparative genomics.</title>
        <authorList>
            <person name="Giovannini M."/>
            <person name="Petroni G."/>
            <person name="Castelli M."/>
        </authorList>
    </citation>
    <scope>NUCLEOTIDE SEQUENCE [LARGE SCALE GENOMIC DNA]</scope>
    <source>
        <strain evidence="8 9">US_Bl 15I1</strain>
    </source>
</reference>
<keyword evidence="2 6" id="KW-1003">Cell membrane</keyword>
<evidence type="ECO:0000256" key="6">
    <source>
        <dbReference type="RuleBase" id="RU366058"/>
    </source>
</evidence>
<sequence>MGDCAMDENFQSFDDVMKKVFPFLLLGIVSWIIWASFVNEFITGGMISEEKHALQYYAEAHQTLCIFLYGVLAVLFSALAWPRLFLLALLGGFLFGPLIGSLVLLLSATLGSSLFFLLGREALEAGLKRVHFQGMEKLKAHGFWIILSLRFLPLAPFLLTTLLAATLNLRFRDYWIGTFLGSIPQVVFFTILGSASDHYLQDPEQTLALVFKEPTITFVSLCLSFCALIPIVSKTLRKRNFFSVTS</sequence>
<feature type="transmembrane region" description="Helical" evidence="6">
    <location>
        <begin position="140"/>
        <end position="162"/>
    </location>
</feature>
<evidence type="ECO:0000259" key="7">
    <source>
        <dbReference type="Pfam" id="PF09335"/>
    </source>
</evidence>
<evidence type="ECO:0000313" key="8">
    <source>
        <dbReference type="EMBL" id="WVX66753.1"/>
    </source>
</evidence>
<dbReference type="PANTHER" id="PTHR12677:SF59">
    <property type="entry name" value="GOLGI APPARATUS MEMBRANE PROTEIN TVP38-RELATED"/>
    <property type="match status" value="1"/>
</dbReference>
<dbReference type="PANTHER" id="PTHR12677">
    <property type="entry name" value="GOLGI APPARATUS MEMBRANE PROTEIN TVP38-RELATED"/>
    <property type="match status" value="1"/>
</dbReference>
<evidence type="ECO:0000256" key="4">
    <source>
        <dbReference type="ARBA" id="ARBA00022989"/>
    </source>
</evidence>
<evidence type="ECO:0000256" key="2">
    <source>
        <dbReference type="ARBA" id="ARBA00022475"/>
    </source>
</evidence>
<dbReference type="InterPro" id="IPR015414">
    <property type="entry name" value="TMEM64"/>
</dbReference>
<feature type="transmembrane region" description="Helical" evidence="6">
    <location>
        <begin position="63"/>
        <end position="81"/>
    </location>
</feature>
<dbReference type="InterPro" id="IPR032816">
    <property type="entry name" value="VTT_dom"/>
</dbReference>
<name>A0ABZ2C3X0_9PROT</name>
<feature type="domain" description="VTT" evidence="7">
    <location>
        <begin position="85"/>
        <end position="194"/>
    </location>
</feature>
<keyword evidence="5 6" id="KW-0472">Membrane</keyword>
<protein>
    <recommendedName>
        <fullName evidence="6">TVP38/TMEM64 family membrane protein</fullName>
    </recommendedName>
</protein>
<organism evidence="8 9">
    <name type="scientific">Candidatus Bealeia paramacronuclearis</name>
    <dbReference type="NCBI Taxonomy" id="1921001"/>
    <lineage>
        <taxon>Bacteria</taxon>
        <taxon>Pseudomonadati</taxon>
        <taxon>Pseudomonadota</taxon>
        <taxon>Alphaproteobacteria</taxon>
        <taxon>Holosporales</taxon>
        <taxon>Holosporaceae</taxon>
        <taxon>Candidatus Bealeia</taxon>
    </lineage>
</organism>
<feature type="transmembrane region" description="Helical" evidence="6">
    <location>
        <begin position="174"/>
        <end position="195"/>
    </location>
</feature>